<evidence type="ECO:0000313" key="2">
    <source>
        <dbReference type="EMBL" id="KKZ12179.1"/>
    </source>
</evidence>
<dbReference type="AlphaFoldDB" id="A0A6N3XBJ3"/>
<reference evidence="2 3" key="1">
    <citation type="submission" date="2015-01" db="EMBL/GenBank/DDBJ databases">
        <title>Lifestyle Evolution in Cyanobacterial Symbionts of Sponges.</title>
        <authorList>
            <person name="Burgsdorf I."/>
            <person name="Slaby B.M."/>
            <person name="Handley K.M."/>
            <person name="Haber M."/>
            <person name="Blom J."/>
            <person name="Marshall C.W."/>
            <person name="Gilbert J.A."/>
            <person name="Hentschel U."/>
            <person name="Steindler L."/>
        </authorList>
    </citation>
    <scope>NUCLEOTIDE SEQUENCE [LARGE SCALE GENOMIC DNA]</scope>
    <source>
        <strain evidence="2">142</strain>
    </source>
</reference>
<organism evidence="2 3">
    <name type="scientific">Candidatus Synechococcus spongiarum 142</name>
    <dbReference type="NCBI Taxonomy" id="1608213"/>
    <lineage>
        <taxon>Bacteria</taxon>
        <taxon>Bacillati</taxon>
        <taxon>Cyanobacteriota</taxon>
        <taxon>Cyanophyceae</taxon>
        <taxon>Synechococcales</taxon>
        <taxon>Synechococcaceae</taxon>
        <taxon>Synechococcus</taxon>
    </lineage>
</organism>
<dbReference type="InterPro" id="IPR019545">
    <property type="entry name" value="DM13_domain"/>
</dbReference>
<evidence type="ECO:0000259" key="1">
    <source>
        <dbReference type="PROSITE" id="PS51549"/>
    </source>
</evidence>
<comment type="caution">
    <text evidence="2">The sequence shown here is derived from an EMBL/GenBank/DDBJ whole genome shotgun (WGS) entry which is preliminary data.</text>
</comment>
<evidence type="ECO:0000313" key="3">
    <source>
        <dbReference type="Proteomes" id="UP000035054"/>
    </source>
</evidence>
<feature type="domain" description="DM13" evidence="1">
    <location>
        <begin position="17"/>
        <end position="131"/>
    </location>
</feature>
<accession>A0A6N3XBJ3</accession>
<dbReference type="EMBL" id="JXUO01000255">
    <property type="protein sequence ID" value="KKZ12179.1"/>
    <property type="molecule type" value="Genomic_DNA"/>
</dbReference>
<dbReference type="PROSITE" id="PS51549">
    <property type="entry name" value="DM13"/>
    <property type="match status" value="1"/>
</dbReference>
<protein>
    <recommendedName>
        <fullName evidence="1">DM13 domain-containing protein</fullName>
    </recommendedName>
</protein>
<name>A0A6N3XBJ3_9SYNE</name>
<dbReference type="Proteomes" id="UP000035054">
    <property type="component" value="Unassembled WGS sequence"/>
</dbReference>
<gene>
    <name evidence="2" type="ORF">TH68_07810</name>
</gene>
<proteinExistence type="predicted"/>
<dbReference type="Pfam" id="PF10517">
    <property type="entry name" value="DM13"/>
    <property type="match status" value="1"/>
</dbReference>
<sequence>MADGKMDMDMDMDMGDAIFSGAFQKAEHETTGTFAIHKNGDQTMLRLSEDFATNPAAPDLYVAIGTSANPIADKELPYPLGEGEYVTLSELTSATGPQAYEIPADIDLSEDKSVIIWCKQFNATMSYAPLEAAQ</sequence>